<keyword evidence="3 7" id="KW-0812">Transmembrane</keyword>
<evidence type="ECO:0000256" key="2">
    <source>
        <dbReference type="ARBA" id="ARBA00022475"/>
    </source>
</evidence>
<dbReference type="Proteomes" id="UP001180453">
    <property type="component" value="Unassembled WGS sequence"/>
</dbReference>
<dbReference type="InterPro" id="IPR005598">
    <property type="entry name" value="ATP_synth_I"/>
</dbReference>
<comment type="caution">
    <text evidence="8">The sequence shown here is derived from an EMBL/GenBank/DDBJ whole genome shotgun (WGS) entry which is preliminary data.</text>
</comment>
<feature type="transmembrane region" description="Helical" evidence="7">
    <location>
        <begin position="76"/>
        <end position="94"/>
    </location>
</feature>
<evidence type="ECO:0000256" key="5">
    <source>
        <dbReference type="ARBA" id="ARBA00023136"/>
    </source>
</evidence>
<protein>
    <submittedName>
        <fullName evidence="8">ATP synthase protein I</fullName>
    </submittedName>
</protein>
<feature type="transmembrane region" description="Helical" evidence="7">
    <location>
        <begin position="106"/>
        <end position="131"/>
    </location>
</feature>
<name>A0ABU1YN15_ROSSA</name>
<accession>A0ABU1YN15</accession>
<evidence type="ECO:0000256" key="4">
    <source>
        <dbReference type="ARBA" id="ARBA00022989"/>
    </source>
</evidence>
<feature type="transmembrane region" description="Helical" evidence="7">
    <location>
        <begin position="50"/>
        <end position="70"/>
    </location>
</feature>
<evidence type="ECO:0000256" key="3">
    <source>
        <dbReference type="ARBA" id="ARBA00022692"/>
    </source>
</evidence>
<keyword evidence="5 7" id="KW-0472">Membrane</keyword>
<feature type="region of interest" description="Disordered" evidence="6">
    <location>
        <begin position="1"/>
        <end position="28"/>
    </location>
</feature>
<comment type="subcellular location">
    <subcellularLocation>
        <location evidence="1">Cell membrane</location>
        <topology evidence="1">Multi-pass membrane protein</topology>
    </subcellularLocation>
</comment>
<sequence length="165" mass="17457">MTENGPRKTWPPAVSTAGGWDDDQEEPPVKALSPEEAAALKSALPMLSPWRVLGMQLVAGLLCVAVIRLWTASGVAMASALYGVAAVVLPNMLLARGMTKRVDSAVGAAAGFMGWEFLKIGASIAMLVLAPKVVPGLSWPALLVTLAVCIKVNWLVLAWRGRRLN</sequence>
<dbReference type="EMBL" id="JAVDXU010000001">
    <property type="protein sequence ID" value="MDR7269630.1"/>
    <property type="molecule type" value="Genomic_DNA"/>
</dbReference>
<organism evidence="8 9">
    <name type="scientific">Roseateles saccharophilus</name>
    <name type="common">Pseudomonas saccharophila</name>
    <dbReference type="NCBI Taxonomy" id="304"/>
    <lineage>
        <taxon>Bacteria</taxon>
        <taxon>Pseudomonadati</taxon>
        <taxon>Pseudomonadota</taxon>
        <taxon>Betaproteobacteria</taxon>
        <taxon>Burkholderiales</taxon>
        <taxon>Sphaerotilaceae</taxon>
        <taxon>Roseateles</taxon>
    </lineage>
</organism>
<keyword evidence="4 7" id="KW-1133">Transmembrane helix</keyword>
<feature type="transmembrane region" description="Helical" evidence="7">
    <location>
        <begin position="137"/>
        <end position="159"/>
    </location>
</feature>
<reference evidence="8 9" key="1">
    <citation type="submission" date="2023-07" db="EMBL/GenBank/DDBJ databases">
        <title>Sorghum-associated microbial communities from plants grown in Nebraska, USA.</title>
        <authorList>
            <person name="Schachtman D."/>
        </authorList>
    </citation>
    <scope>NUCLEOTIDE SEQUENCE [LARGE SCALE GENOMIC DNA]</scope>
    <source>
        <strain evidence="8 9">BE314</strain>
    </source>
</reference>
<evidence type="ECO:0000256" key="7">
    <source>
        <dbReference type="SAM" id="Phobius"/>
    </source>
</evidence>
<proteinExistence type="predicted"/>
<dbReference type="RefSeq" id="WP_310264557.1">
    <property type="nucleotide sequence ID" value="NZ_JAVDXU010000001.1"/>
</dbReference>
<evidence type="ECO:0000313" key="8">
    <source>
        <dbReference type="EMBL" id="MDR7269630.1"/>
    </source>
</evidence>
<gene>
    <name evidence="8" type="ORF">J2X20_002259</name>
</gene>
<dbReference type="Pfam" id="PF03899">
    <property type="entry name" value="ATP-synt_I"/>
    <property type="match status" value="1"/>
</dbReference>
<evidence type="ECO:0000256" key="6">
    <source>
        <dbReference type="SAM" id="MobiDB-lite"/>
    </source>
</evidence>
<evidence type="ECO:0000256" key="1">
    <source>
        <dbReference type="ARBA" id="ARBA00004651"/>
    </source>
</evidence>
<evidence type="ECO:0000313" key="9">
    <source>
        <dbReference type="Proteomes" id="UP001180453"/>
    </source>
</evidence>
<keyword evidence="2" id="KW-1003">Cell membrane</keyword>
<keyword evidence="9" id="KW-1185">Reference proteome</keyword>